<sequence>MLCCKCCVSVCFSAMDLSLVLVSFVFFFGLCGICRGSEEENCTDYKLQFERVFSVPGDVAMLRSTLVSSDVFDFKTVPYNITWYNSVSGQEISSQTGHILVHEETLWILNVTMNDSGDYVTILRTPSHCYREASRLVVDERPTGECGRPRKAYQQLTKGVTDNLNCPLKNEMNKLNSYNISSSIKWYRGCDPIEDGTGSYEYWGTRLKITSVDLQHKGTYTCTLTFTLGGIKGSVSETISAEVKGDYSLVPQVHEPSNDVIKAQSGYNFSKRCLVFVPGVGKPIVDIYWLDKDGFFETNTSHRVHMLEQRLLPQNGSSKGAWLETWLIFSELREEDFYVNYTCRAYSDRGFPERYFSLQPEDPSAIAIGSVLGGMMVLFIITVTLYYLFKIEIVLWFRRAFPVFYKNKDLDGKLYDAYVAYPQPCDLGFSKDVETFALQTLPHVLERACDYKLFIAGRDCLPGQAMVDSVEENIQASRRVLLLYTASSFTTKRHTSSTSSNNNNISKSGECDDESQRNASDSFSITSSDVGDKVCKDTRQQLECVAAMHRVLIEGSLKVVLVELEEITPAQLALFPESVRHLRKKQGAVCWWKNQRTRERWKTCMSGADAEKTGTDSQLSTSLSPSSRFWKELRYHMPVRGKRVVYPETIAFL</sequence>
<dbReference type="PRINTS" id="PR01537">
    <property type="entry name" value="INTRLKN1R1F"/>
</dbReference>
<dbReference type="GeneTree" id="ENSGT01090000259985"/>
<organism evidence="13 14">
    <name type="scientific">Maylandia zebra</name>
    <name type="common">zebra mbuna</name>
    <dbReference type="NCBI Taxonomy" id="106582"/>
    <lineage>
        <taxon>Eukaryota</taxon>
        <taxon>Metazoa</taxon>
        <taxon>Chordata</taxon>
        <taxon>Craniata</taxon>
        <taxon>Vertebrata</taxon>
        <taxon>Euteleostomi</taxon>
        <taxon>Actinopterygii</taxon>
        <taxon>Neopterygii</taxon>
        <taxon>Teleostei</taxon>
        <taxon>Neoteleostei</taxon>
        <taxon>Acanthomorphata</taxon>
        <taxon>Ovalentaria</taxon>
        <taxon>Cichlomorphae</taxon>
        <taxon>Cichliformes</taxon>
        <taxon>Cichlidae</taxon>
        <taxon>African cichlids</taxon>
        <taxon>Pseudocrenilabrinae</taxon>
        <taxon>Haplochromini</taxon>
        <taxon>Maylandia</taxon>
        <taxon>Maylandia zebra complex</taxon>
    </lineage>
</organism>
<dbReference type="Ensembl" id="ENSMZET00005026422.1">
    <property type="protein sequence ID" value="ENSMZEP00005025593.1"/>
    <property type="gene ID" value="ENSMZEG00005019100.1"/>
</dbReference>
<name>A0A3P9CTC0_9CICH</name>
<dbReference type="SUPFAM" id="SSF48726">
    <property type="entry name" value="Immunoglobulin"/>
    <property type="match status" value="3"/>
</dbReference>
<evidence type="ECO:0000256" key="6">
    <source>
        <dbReference type="ARBA" id="ARBA00023157"/>
    </source>
</evidence>
<dbReference type="Pfam" id="PF13895">
    <property type="entry name" value="Ig_2"/>
    <property type="match status" value="1"/>
</dbReference>
<feature type="compositionally biased region" description="Polar residues" evidence="9">
    <location>
        <begin position="517"/>
        <end position="528"/>
    </location>
</feature>
<reference evidence="13" key="3">
    <citation type="submission" date="2025-09" db="UniProtKB">
        <authorList>
            <consortium name="Ensembl"/>
        </authorList>
    </citation>
    <scope>IDENTIFICATION</scope>
</reference>
<keyword evidence="3" id="KW-0677">Repeat</keyword>
<evidence type="ECO:0000256" key="4">
    <source>
        <dbReference type="ARBA" id="ARBA00022801"/>
    </source>
</evidence>
<evidence type="ECO:0000313" key="14">
    <source>
        <dbReference type="Proteomes" id="UP000265160"/>
    </source>
</evidence>
<dbReference type="InterPro" id="IPR000157">
    <property type="entry name" value="TIR_dom"/>
</dbReference>
<dbReference type="InterPro" id="IPR036179">
    <property type="entry name" value="Ig-like_dom_sf"/>
</dbReference>
<keyword evidence="2" id="KW-0732">Signal</keyword>
<keyword evidence="6" id="KW-1015">Disulfide bond</keyword>
<dbReference type="Gene3D" id="2.60.40.10">
    <property type="entry name" value="Immunoglobulins"/>
    <property type="match status" value="3"/>
</dbReference>
<keyword evidence="14" id="KW-1185">Reference proteome</keyword>
<reference evidence="13" key="2">
    <citation type="submission" date="2025-08" db="UniProtKB">
        <authorList>
            <consortium name="Ensembl"/>
        </authorList>
    </citation>
    <scope>IDENTIFICATION</scope>
</reference>
<reference evidence="13 14" key="1">
    <citation type="journal article" date="2014" name="Nature">
        <title>The genomic substrate for adaptive radiation in African cichlid fish.</title>
        <authorList>
            <person name="Brawand D."/>
            <person name="Wagner C.E."/>
            <person name="Li Y.I."/>
            <person name="Malinsky M."/>
            <person name="Keller I."/>
            <person name="Fan S."/>
            <person name="Simakov O."/>
            <person name="Ng A.Y."/>
            <person name="Lim Z.W."/>
            <person name="Bezault E."/>
            <person name="Turner-Maier J."/>
            <person name="Johnson J."/>
            <person name="Alcazar R."/>
            <person name="Noh H.J."/>
            <person name="Russell P."/>
            <person name="Aken B."/>
            <person name="Alfoldi J."/>
            <person name="Amemiya C."/>
            <person name="Azzouzi N."/>
            <person name="Baroiller J.F."/>
            <person name="Barloy-Hubler F."/>
            <person name="Berlin A."/>
            <person name="Bloomquist R."/>
            <person name="Carleton K.L."/>
            <person name="Conte M.A."/>
            <person name="D'Cotta H."/>
            <person name="Eshel O."/>
            <person name="Gaffney L."/>
            <person name="Galibert F."/>
            <person name="Gante H.F."/>
            <person name="Gnerre S."/>
            <person name="Greuter L."/>
            <person name="Guyon R."/>
            <person name="Haddad N.S."/>
            <person name="Haerty W."/>
            <person name="Harris R.M."/>
            <person name="Hofmann H.A."/>
            <person name="Hourlier T."/>
            <person name="Hulata G."/>
            <person name="Jaffe D.B."/>
            <person name="Lara M."/>
            <person name="Lee A.P."/>
            <person name="MacCallum I."/>
            <person name="Mwaiko S."/>
            <person name="Nikaido M."/>
            <person name="Nishihara H."/>
            <person name="Ozouf-Costaz C."/>
            <person name="Penman D.J."/>
            <person name="Przybylski D."/>
            <person name="Rakotomanga M."/>
            <person name="Renn S.C.P."/>
            <person name="Ribeiro F.J."/>
            <person name="Ron M."/>
            <person name="Salzburger W."/>
            <person name="Sanchez-Pulido L."/>
            <person name="Santos M.E."/>
            <person name="Searle S."/>
            <person name="Sharpe T."/>
            <person name="Swofford R."/>
            <person name="Tan F.J."/>
            <person name="Williams L."/>
            <person name="Young S."/>
            <person name="Yin S."/>
            <person name="Okada N."/>
            <person name="Kocher T.D."/>
            <person name="Miska E.A."/>
            <person name="Lander E.S."/>
            <person name="Venkatesh B."/>
            <person name="Fernald R.D."/>
            <person name="Meyer A."/>
            <person name="Ponting C.P."/>
            <person name="Streelman J.T."/>
            <person name="Lindblad-Toh K."/>
            <person name="Seehausen O."/>
            <person name="Di Palma F."/>
        </authorList>
    </citation>
    <scope>NUCLEOTIDE SEQUENCE</scope>
</reference>
<evidence type="ECO:0000256" key="1">
    <source>
        <dbReference type="ARBA" id="ARBA00009752"/>
    </source>
</evidence>
<keyword evidence="8" id="KW-0393">Immunoglobulin domain</keyword>
<proteinExistence type="inferred from homology"/>
<feature type="transmembrane region" description="Helical" evidence="10">
    <location>
        <begin position="365"/>
        <end position="389"/>
    </location>
</feature>
<keyword evidence="10" id="KW-0472">Membrane</keyword>
<keyword evidence="4" id="KW-0378">Hydrolase</keyword>
<evidence type="ECO:0000256" key="3">
    <source>
        <dbReference type="ARBA" id="ARBA00022737"/>
    </source>
</evidence>
<dbReference type="PANTHER" id="PTHR11890">
    <property type="entry name" value="INTERLEUKIN-1 RECEPTOR FAMILY MEMBER"/>
    <property type="match status" value="1"/>
</dbReference>
<dbReference type="InterPro" id="IPR015621">
    <property type="entry name" value="IL-1_rcpt_fam"/>
</dbReference>
<dbReference type="STRING" id="106582.ENSMZEP00005025593"/>
<evidence type="ECO:0000256" key="7">
    <source>
        <dbReference type="ARBA" id="ARBA00023180"/>
    </source>
</evidence>
<evidence type="ECO:0000256" key="5">
    <source>
        <dbReference type="ARBA" id="ARBA00023027"/>
    </source>
</evidence>
<feature type="domain" description="TIR" evidence="11">
    <location>
        <begin position="413"/>
        <end position="637"/>
    </location>
</feature>
<dbReference type="GO" id="GO:0016787">
    <property type="term" value="F:hydrolase activity"/>
    <property type="evidence" value="ECO:0007669"/>
    <property type="project" value="UniProtKB-KW"/>
</dbReference>
<keyword evidence="5" id="KW-0520">NAD</keyword>
<evidence type="ECO:0000256" key="10">
    <source>
        <dbReference type="SAM" id="Phobius"/>
    </source>
</evidence>
<dbReference type="PROSITE" id="PS50104">
    <property type="entry name" value="TIR"/>
    <property type="match status" value="1"/>
</dbReference>
<feature type="region of interest" description="Disordered" evidence="9">
    <location>
        <begin position="492"/>
        <end position="528"/>
    </location>
</feature>
<dbReference type="PANTHER" id="PTHR11890:SF3">
    <property type="entry name" value="INTERLEUKIN-1 RECEPTOR TYPE 2"/>
    <property type="match status" value="1"/>
</dbReference>
<evidence type="ECO:0000259" key="11">
    <source>
        <dbReference type="PROSITE" id="PS50104"/>
    </source>
</evidence>
<evidence type="ECO:0000313" key="13">
    <source>
        <dbReference type="Ensembl" id="ENSMZEP00005025593.1"/>
    </source>
</evidence>
<dbReference type="Proteomes" id="UP000265160">
    <property type="component" value="LG16"/>
</dbReference>
<evidence type="ECO:0000256" key="9">
    <source>
        <dbReference type="SAM" id="MobiDB-lite"/>
    </source>
</evidence>
<dbReference type="InterPro" id="IPR013783">
    <property type="entry name" value="Ig-like_fold"/>
</dbReference>
<dbReference type="PRINTS" id="PR01536">
    <property type="entry name" value="INTRLKN1R12F"/>
</dbReference>
<feature type="compositionally biased region" description="Low complexity" evidence="9">
    <location>
        <begin position="496"/>
        <end position="508"/>
    </location>
</feature>
<keyword evidence="10" id="KW-1133">Transmembrane helix</keyword>
<dbReference type="AlphaFoldDB" id="A0A3P9CTC0"/>
<dbReference type="Gene3D" id="3.40.50.10140">
    <property type="entry name" value="Toll/interleukin-1 receptor homology (TIR) domain"/>
    <property type="match status" value="1"/>
</dbReference>
<comment type="similarity">
    <text evidence="1">Belongs to the interleukin-1 receptor family.</text>
</comment>
<keyword evidence="10" id="KW-0812">Transmembrane</keyword>
<feature type="transmembrane region" description="Helical" evidence="10">
    <location>
        <begin position="7"/>
        <end position="30"/>
    </location>
</feature>
<dbReference type="InterPro" id="IPR003599">
    <property type="entry name" value="Ig_sub"/>
</dbReference>
<accession>A0A3P9CTC0</accession>
<keyword evidence="7" id="KW-0325">Glycoprotein</keyword>
<dbReference type="PROSITE" id="PS50835">
    <property type="entry name" value="IG_LIKE"/>
    <property type="match status" value="1"/>
</dbReference>
<dbReference type="InterPro" id="IPR007110">
    <property type="entry name" value="Ig-like_dom"/>
</dbReference>
<evidence type="ECO:0000256" key="2">
    <source>
        <dbReference type="ARBA" id="ARBA00022729"/>
    </source>
</evidence>
<dbReference type="SMART" id="SM00409">
    <property type="entry name" value="IG"/>
    <property type="match status" value="3"/>
</dbReference>
<dbReference type="SMART" id="SM00255">
    <property type="entry name" value="TIR"/>
    <property type="match status" value="1"/>
</dbReference>
<evidence type="ECO:0000259" key="12">
    <source>
        <dbReference type="PROSITE" id="PS50835"/>
    </source>
</evidence>
<protein>
    <submittedName>
        <fullName evidence="13">Zmp:0000000936</fullName>
    </submittedName>
</protein>
<evidence type="ECO:0000256" key="8">
    <source>
        <dbReference type="ARBA" id="ARBA00023319"/>
    </source>
</evidence>
<dbReference type="SUPFAM" id="SSF52200">
    <property type="entry name" value="Toll/Interleukin receptor TIR domain"/>
    <property type="match status" value="2"/>
</dbReference>
<dbReference type="InterPro" id="IPR035897">
    <property type="entry name" value="Toll_tir_struct_dom_sf"/>
</dbReference>
<dbReference type="InterPro" id="IPR004074">
    <property type="entry name" value="IL-1_rcpt_I/II-typ"/>
</dbReference>
<dbReference type="Pfam" id="PF01582">
    <property type="entry name" value="TIR"/>
    <property type="match status" value="1"/>
</dbReference>
<dbReference type="GO" id="GO:0004908">
    <property type="term" value="F:interleukin-1 receptor activity"/>
    <property type="evidence" value="ECO:0007669"/>
    <property type="project" value="InterPro"/>
</dbReference>
<feature type="domain" description="Ig-like" evidence="12">
    <location>
        <begin position="149"/>
        <end position="240"/>
    </location>
</feature>